<feature type="domain" description="RPAP1/MINIYO-like TPR repeats" evidence="3">
    <location>
        <begin position="1043"/>
        <end position="1148"/>
    </location>
</feature>
<evidence type="ECO:0000259" key="2">
    <source>
        <dbReference type="Pfam" id="PF08621"/>
    </source>
</evidence>
<protein>
    <recommendedName>
        <fullName evidence="6">RNA polymerase II-associated protein 1 C-terminal domain-containing protein</fullName>
    </recommendedName>
</protein>
<dbReference type="Proteomes" id="UP001212997">
    <property type="component" value="Unassembled WGS sequence"/>
</dbReference>
<evidence type="ECO:0000256" key="1">
    <source>
        <dbReference type="SAM" id="MobiDB-lite"/>
    </source>
</evidence>
<dbReference type="AlphaFoldDB" id="A0AAD5YL25"/>
<evidence type="ECO:0000313" key="4">
    <source>
        <dbReference type="EMBL" id="KAJ3487626.1"/>
    </source>
</evidence>
<feature type="region of interest" description="Disordered" evidence="1">
    <location>
        <begin position="1"/>
        <end position="219"/>
    </location>
</feature>
<dbReference type="EMBL" id="JANAWD010000086">
    <property type="protein sequence ID" value="KAJ3487626.1"/>
    <property type="molecule type" value="Genomic_DNA"/>
</dbReference>
<dbReference type="Pfam" id="PF08621">
    <property type="entry name" value="RPAP1_N"/>
    <property type="match status" value="1"/>
</dbReference>
<feature type="region of interest" description="Disordered" evidence="1">
    <location>
        <begin position="236"/>
        <end position="300"/>
    </location>
</feature>
<dbReference type="Pfam" id="PF25766">
    <property type="entry name" value="TPR_RPAP1"/>
    <property type="match status" value="1"/>
</dbReference>
<keyword evidence="5" id="KW-1185">Reference proteome</keyword>
<accession>A0AAD5YL25</accession>
<feature type="compositionally biased region" description="Polar residues" evidence="1">
    <location>
        <begin position="58"/>
        <end position="71"/>
    </location>
</feature>
<sequence>MSQGTPTLIGSIVERKPGSSIPSAPRSNGSGRTGFPAVQHRSKSAFARARIAKAGPSSAVSRESDSPQNWRKQMEEENTRKVESMTEEEREEERRELLEKFGSGLGDVLRRAREAREGKGKKEEENTIPAEEKPALKILSLSPKVGATPRKSSFASRPSSPVPPSASSTRPSSRADRHIRFADVTPKDVFVYESAPPSPRRKPLALLAPSPDDGPTISLGEWKAKAKEDLNRAFSNQRDLPHPLSLSSSGPSDPSKNPNQIEEGTPEDIRRRFFPSATPRDPSLAWMEQPVSQESSQADSSLRFDLTGTPIPSSLSSSLPTHLARKLATGLVDPEKAIPELKGQEYDLRKRILAAGVEAMGERGSLGARAIETMWVCIVAWADELNTFQGVRRQNPSESDIGSSFPLDYVLPQTASAFNAAALPYESLAQLLAIVHHLAQASNDSCSKITSTDGLVAGLIQYFLLKPIPPPEVAAPPEPFAIQVLISLASASRKDATSLTSPADALLRFVVVLPHSSPYPISLSTSLLTATLRFYTVLASYGLYSQIAITAREPFHHLESYVLSPSCQSSSLREAWLGLLEVWMVCARDPHHTTPSHDILWSQVVGWGYSEHLLQLRAHIGTENLGVWGHLWRTLAAWLEGCSVNAIKGGEAEKTTIVQSIRGGFESGAEHIVVENTLRNLKRLFENVPANGGGVFEKEVFDEITSLAGILAACIRLWSSCLPTHTQEPLQAPPFSLPFPQLSAFCASLAVHPFWDALHSRDKELPPYARSGLRQLSLLLASYLNLSRALPGTTDDLWIAQAFAILPRLLPGDDEFAMKTIESITRLVVPSFMASRGWNVPSVIWEKKGLEPVLPFLVHGIRSGDVHVGPVWPTPYSISSSTTLRLPPAPIGTQERKKPNLPLYPDWIFCPLDYLLRSGETNVFKSLPASWDASETELVRATLLFARVHREVLQLHGLHEETMTREETIFNCMKVFMLEHGQQDPDNSSNEEVFRDSIVGSFMDDLLAPFSFPFSSTTKSRSQHPRSDLLDSVATRFLGPGTPFYQYYTDFVGLYDSISFSHPTFARLLLPPLSMRYPVDYRKYLWVDYGHTLKTIKTPIESILSDDIAEYLWPVETNTEVITGYLRALVRGHVEGFLRLVAVHHVASNVWSDLQGEDRISEEKSVKLLQAVVGQGDINVIRDIVLYRQSVGSSLQAPVLLFPPACFGQEGEWRVGRKELVGRAGDDVKDRLWGLL</sequence>
<reference evidence="4" key="1">
    <citation type="submission" date="2022-07" db="EMBL/GenBank/DDBJ databases">
        <title>Genome Sequence of Physisporinus lineatus.</title>
        <authorList>
            <person name="Buettner E."/>
        </authorList>
    </citation>
    <scope>NUCLEOTIDE SEQUENCE</scope>
    <source>
        <strain evidence="4">VT162</strain>
    </source>
</reference>
<name>A0AAD5YL25_9APHY</name>
<feature type="compositionally biased region" description="Basic and acidic residues" evidence="1">
    <location>
        <begin position="72"/>
        <end position="84"/>
    </location>
</feature>
<feature type="compositionally biased region" description="Polar residues" evidence="1">
    <location>
        <begin position="290"/>
        <end position="300"/>
    </location>
</feature>
<feature type="compositionally biased region" description="Low complexity" evidence="1">
    <location>
        <begin position="242"/>
        <end position="255"/>
    </location>
</feature>
<feature type="compositionally biased region" description="Polar residues" evidence="1">
    <location>
        <begin position="20"/>
        <end position="30"/>
    </location>
</feature>
<dbReference type="InterPro" id="IPR039913">
    <property type="entry name" value="RPAP1/Rba50"/>
</dbReference>
<comment type="caution">
    <text evidence="4">The sequence shown here is derived from an EMBL/GenBank/DDBJ whole genome shotgun (WGS) entry which is preliminary data.</text>
</comment>
<dbReference type="InterPro" id="IPR013930">
    <property type="entry name" value="RPAP1_N"/>
</dbReference>
<dbReference type="PANTHER" id="PTHR21483">
    <property type="entry name" value="RNA POLYMERASE II-ASSOCIATED PROTEIN 1"/>
    <property type="match status" value="1"/>
</dbReference>
<evidence type="ECO:0000313" key="5">
    <source>
        <dbReference type="Proteomes" id="UP001212997"/>
    </source>
</evidence>
<dbReference type="InterPro" id="IPR057989">
    <property type="entry name" value="TPR_RPAP1/MINIYO-like"/>
</dbReference>
<feature type="compositionally biased region" description="Basic and acidic residues" evidence="1">
    <location>
        <begin position="108"/>
        <end position="135"/>
    </location>
</feature>
<dbReference type="GO" id="GO:0006366">
    <property type="term" value="P:transcription by RNA polymerase II"/>
    <property type="evidence" value="ECO:0007669"/>
    <property type="project" value="InterPro"/>
</dbReference>
<feature type="domain" description="RPAP1 N-terminal" evidence="2">
    <location>
        <begin position="73"/>
        <end position="117"/>
    </location>
</feature>
<dbReference type="PANTHER" id="PTHR21483:SF18">
    <property type="entry name" value="RNA POLYMERASE II-ASSOCIATED PROTEIN 1"/>
    <property type="match status" value="1"/>
</dbReference>
<organism evidence="4 5">
    <name type="scientific">Meripilus lineatus</name>
    <dbReference type="NCBI Taxonomy" id="2056292"/>
    <lineage>
        <taxon>Eukaryota</taxon>
        <taxon>Fungi</taxon>
        <taxon>Dikarya</taxon>
        <taxon>Basidiomycota</taxon>
        <taxon>Agaricomycotina</taxon>
        <taxon>Agaricomycetes</taxon>
        <taxon>Polyporales</taxon>
        <taxon>Meripilaceae</taxon>
        <taxon>Meripilus</taxon>
    </lineage>
</organism>
<feature type="compositionally biased region" description="Low complexity" evidence="1">
    <location>
        <begin position="149"/>
        <end position="172"/>
    </location>
</feature>
<evidence type="ECO:0008006" key="6">
    <source>
        <dbReference type="Google" id="ProtNLM"/>
    </source>
</evidence>
<evidence type="ECO:0000259" key="3">
    <source>
        <dbReference type="Pfam" id="PF25766"/>
    </source>
</evidence>
<proteinExistence type="predicted"/>
<gene>
    <name evidence="4" type="ORF">NLI96_g3405</name>
</gene>